<dbReference type="FunFam" id="3.30.300.70:FF:000001">
    <property type="entry name" value="Ribosome maturation factor RimP"/>
    <property type="match status" value="1"/>
</dbReference>
<dbReference type="AlphaFoldDB" id="A0A9D1I2Q4"/>
<dbReference type="HAMAP" id="MF_01077">
    <property type="entry name" value="RimP"/>
    <property type="match status" value="1"/>
</dbReference>
<dbReference type="Pfam" id="PF02576">
    <property type="entry name" value="RimP_N"/>
    <property type="match status" value="1"/>
</dbReference>
<dbReference type="PANTHER" id="PTHR33867">
    <property type="entry name" value="RIBOSOME MATURATION FACTOR RIMP"/>
    <property type="match status" value="1"/>
</dbReference>
<dbReference type="InterPro" id="IPR036847">
    <property type="entry name" value="RimP_C_sf"/>
</dbReference>
<dbReference type="Gene3D" id="2.30.30.180">
    <property type="entry name" value="Ribosome maturation factor RimP, C-terminal domain"/>
    <property type="match status" value="1"/>
</dbReference>
<dbReference type="InterPro" id="IPR035956">
    <property type="entry name" value="RimP_N_sf"/>
</dbReference>
<dbReference type="GO" id="GO:0006412">
    <property type="term" value="P:translation"/>
    <property type="evidence" value="ECO:0007669"/>
    <property type="project" value="TreeGrafter"/>
</dbReference>
<reference evidence="6" key="2">
    <citation type="journal article" date="2021" name="PeerJ">
        <title>Extensive microbial diversity within the chicken gut microbiome revealed by metagenomics and culture.</title>
        <authorList>
            <person name="Gilroy R."/>
            <person name="Ravi A."/>
            <person name="Getino M."/>
            <person name="Pursley I."/>
            <person name="Horton D.L."/>
            <person name="Alikhan N.F."/>
            <person name="Baker D."/>
            <person name="Gharbi K."/>
            <person name="Hall N."/>
            <person name="Watson M."/>
            <person name="Adriaenssens E.M."/>
            <person name="Foster-Nyarko E."/>
            <person name="Jarju S."/>
            <person name="Secka A."/>
            <person name="Antonio M."/>
            <person name="Oren A."/>
            <person name="Chaudhuri R.R."/>
            <person name="La Ragione R."/>
            <person name="Hildebrand F."/>
            <person name="Pallen M.J."/>
        </authorList>
    </citation>
    <scope>NUCLEOTIDE SEQUENCE</scope>
    <source>
        <strain evidence="6">11300</strain>
    </source>
</reference>
<reference evidence="6" key="1">
    <citation type="submission" date="2020-10" db="EMBL/GenBank/DDBJ databases">
        <authorList>
            <person name="Gilroy R."/>
        </authorList>
    </citation>
    <scope>NUCLEOTIDE SEQUENCE</scope>
    <source>
        <strain evidence="6">11300</strain>
    </source>
</reference>
<evidence type="ECO:0000256" key="3">
    <source>
        <dbReference type="HAMAP-Rule" id="MF_01077"/>
    </source>
</evidence>
<evidence type="ECO:0000256" key="2">
    <source>
        <dbReference type="ARBA" id="ARBA00022517"/>
    </source>
</evidence>
<comment type="caution">
    <text evidence="6">The sequence shown here is derived from an EMBL/GenBank/DDBJ whole genome shotgun (WGS) entry which is preliminary data.</text>
</comment>
<feature type="domain" description="Ribosome maturation factor RimP C-terminal" evidence="5">
    <location>
        <begin position="93"/>
        <end position="159"/>
    </location>
</feature>
<name>A0A9D1I2Q4_9FIRM</name>
<sequence length="159" mass="18403">MAKKKISELVKELTGDFLLENGLELYHCEFVKEGRDWFLRVYIDKHDPDSYVSTDDCEMVSRFLSDRLDEEDPIAQNYYLEVSSPGMDRILYEPEHFEKFKGKQVEVKLYKAINGRKVFTGTLMGLEDGFVIVKIDDGEQEEMRFAADQAAAVRLAVVF</sequence>
<comment type="function">
    <text evidence="3">Required for maturation of 30S ribosomal subunits.</text>
</comment>
<dbReference type="CDD" id="cd01734">
    <property type="entry name" value="YlxS_C"/>
    <property type="match status" value="1"/>
</dbReference>
<dbReference type="SUPFAM" id="SSF75420">
    <property type="entry name" value="YhbC-like, N-terminal domain"/>
    <property type="match status" value="1"/>
</dbReference>
<keyword evidence="2 3" id="KW-0690">Ribosome biogenesis</keyword>
<comment type="similarity">
    <text evidence="3">Belongs to the RimP family.</text>
</comment>
<gene>
    <name evidence="3" type="primary">rimP</name>
    <name evidence="6" type="ORF">IAD16_02125</name>
</gene>
<accession>A0A9D1I2Q4</accession>
<feature type="domain" description="Ribosome maturation factor RimP N-terminal" evidence="4">
    <location>
        <begin position="17"/>
        <end position="88"/>
    </location>
</feature>
<dbReference type="GO" id="GO:0000028">
    <property type="term" value="P:ribosomal small subunit assembly"/>
    <property type="evidence" value="ECO:0007669"/>
    <property type="project" value="TreeGrafter"/>
</dbReference>
<dbReference type="Proteomes" id="UP000824091">
    <property type="component" value="Unassembled WGS sequence"/>
</dbReference>
<proteinExistence type="inferred from homology"/>
<dbReference type="Gene3D" id="3.30.300.70">
    <property type="entry name" value="RimP-like superfamily, N-terminal"/>
    <property type="match status" value="1"/>
</dbReference>
<evidence type="ECO:0000313" key="6">
    <source>
        <dbReference type="EMBL" id="HIU27163.1"/>
    </source>
</evidence>
<evidence type="ECO:0000259" key="4">
    <source>
        <dbReference type="Pfam" id="PF02576"/>
    </source>
</evidence>
<organism evidence="6 7">
    <name type="scientific">Candidatus Fimisoma avicola</name>
    <dbReference type="NCBI Taxonomy" id="2840826"/>
    <lineage>
        <taxon>Bacteria</taxon>
        <taxon>Bacillati</taxon>
        <taxon>Bacillota</taxon>
        <taxon>Clostridia</taxon>
        <taxon>Eubacteriales</taxon>
        <taxon>Candidatus Fimisoma</taxon>
    </lineage>
</organism>
<dbReference type="InterPro" id="IPR028989">
    <property type="entry name" value="RimP_N"/>
</dbReference>
<comment type="subcellular location">
    <subcellularLocation>
        <location evidence="3">Cytoplasm</location>
    </subcellularLocation>
</comment>
<evidence type="ECO:0000313" key="7">
    <source>
        <dbReference type="Proteomes" id="UP000824091"/>
    </source>
</evidence>
<dbReference type="SUPFAM" id="SSF74942">
    <property type="entry name" value="YhbC-like, C-terminal domain"/>
    <property type="match status" value="1"/>
</dbReference>
<evidence type="ECO:0000259" key="5">
    <source>
        <dbReference type="Pfam" id="PF17384"/>
    </source>
</evidence>
<keyword evidence="1 3" id="KW-0963">Cytoplasm</keyword>
<dbReference type="Pfam" id="PF17384">
    <property type="entry name" value="DUF150_C"/>
    <property type="match status" value="1"/>
</dbReference>
<evidence type="ECO:0000256" key="1">
    <source>
        <dbReference type="ARBA" id="ARBA00022490"/>
    </source>
</evidence>
<dbReference type="PANTHER" id="PTHR33867:SF1">
    <property type="entry name" value="RIBOSOME MATURATION FACTOR RIMP"/>
    <property type="match status" value="1"/>
</dbReference>
<dbReference type="InterPro" id="IPR003728">
    <property type="entry name" value="Ribosome_maturation_RimP"/>
</dbReference>
<protein>
    <recommendedName>
        <fullName evidence="3">Ribosome maturation factor RimP</fullName>
    </recommendedName>
</protein>
<dbReference type="GO" id="GO:0005829">
    <property type="term" value="C:cytosol"/>
    <property type="evidence" value="ECO:0007669"/>
    <property type="project" value="TreeGrafter"/>
</dbReference>
<dbReference type="EMBL" id="DVMO01000035">
    <property type="protein sequence ID" value="HIU27163.1"/>
    <property type="molecule type" value="Genomic_DNA"/>
</dbReference>
<dbReference type="InterPro" id="IPR028998">
    <property type="entry name" value="RimP_C"/>
</dbReference>